<feature type="transmembrane region" description="Helical" evidence="1">
    <location>
        <begin position="14"/>
        <end position="34"/>
    </location>
</feature>
<organism evidence="2 3">
    <name type="scientific">Chitinophaga niabensis</name>
    <dbReference type="NCBI Taxonomy" id="536979"/>
    <lineage>
        <taxon>Bacteria</taxon>
        <taxon>Pseudomonadati</taxon>
        <taxon>Bacteroidota</taxon>
        <taxon>Chitinophagia</taxon>
        <taxon>Chitinophagales</taxon>
        <taxon>Chitinophagaceae</taxon>
        <taxon>Chitinophaga</taxon>
    </lineage>
</organism>
<feature type="transmembrane region" description="Helical" evidence="1">
    <location>
        <begin position="199"/>
        <end position="220"/>
    </location>
</feature>
<evidence type="ECO:0000313" key="3">
    <source>
        <dbReference type="Proteomes" id="UP000185003"/>
    </source>
</evidence>
<keyword evidence="1" id="KW-0472">Membrane</keyword>
<dbReference type="EMBL" id="FSRA01000001">
    <property type="protein sequence ID" value="SIN66247.1"/>
    <property type="molecule type" value="Genomic_DNA"/>
</dbReference>
<keyword evidence="1" id="KW-0812">Transmembrane</keyword>
<gene>
    <name evidence="2" type="ORF">SAMN04488055_0333</name>
</gene>
<feature type="transmembrane region" description="Helical" evidence="1">
    <location>
        <begin position="240"/>
        <end position="260"/>
    </location>
</feature>
<dbReference type="Proteomes" id="UP000185003">
    <property type="component" value="Unassembled WGS sequence"/>
</dbReference>
<protein>
    <submittedName>
        <fullName evidence="2">Uncharacterized protein</fullName>
    </submittedName>
</protein>
<sequence>MEDNTLPFIPDHKIAWLSAAGALGFIFGCIILFIGPSPDFHEIVYAPKAIGLRAVNTSIAGYTHQMDSTQKLLDNLVIDKGDTVKTKQAALWKKKKESDSGIITKLTQYKELFEDSSHIDTTTFNLLNKALHFHITLEDLVLWDKDFAKRGFKWESPYVKGFLKDAAIPFTMEEDSISFKAVRASSNIAFITRYPITGVWIILVLIFCSFCPVAAVTTFFLKKKADDLLVVPPGKKNYLYTSIIVLLFIGLLFLICRLTFYDTGIVKDLYFMQGHTSFTTWFAIIGAVSGALCLAGFIYTSSMLETQAKPVIKAREEAATFKFAGKSETELLATQQKDAVKELDWKKLFGIFNTYFILASIILSLMVLNTGTLYSLINSLDFVRMLTNDWGYSPVRTDFLYLFGGLCTLVLLLVYIPARMRFAETDIPDLKTDGKFFEFLKTPFKNFTGMLAAASPLIVSIVQSLIDLLFKS</sequence>
<keyword evidence="3" id="KW-1185">Reference proteome</keyword>
<feature type="transmembrane region" description="Helical" evidence="1">
    <location>
        <begin position="355"/>
        <end position="377"/>
    </location>
</feature>
<dbReference type="RefSeq" id="WP_074237437.1">
    <property type="nucleotide sequence ID" value="NZ_FSRA01000001.1"/>
</dbReference>
<feature type="transmembrane region" description="Helical" evidence="1">
    <location>
        <begin position="398"/>
        <end position="418"/>
    </location>
</feature>
<feature type="transmembrane region" description="Helical" evidence="1">
    <location>
        <begin position="281"/>
        <end position="300"/>
    </location>
</feature>
<keyword evidence="1" id="KW-1133">Transmembrane helix</keyword>
<dbReference type="STRING" id="536979.SAMN04488055_0333"/>
<accession>A0A1N6D6B6</accession>
<dbReference type="OrthoDB" id="10007436at2"/>
<feature type="transmembrane region" description="Helical" evidence="1">
    <location>
        <begin position="447"/>
        <end position="470"/>
    </location>
</feature>
<proteinExistence type="predicted"/>
<evidence type="ECO:0000256" key="1">
    <source>
        <dbReference type="SAM" id="Phobius"/>
    </source>
</evidence>
<dbReference type="AlphaFoldDB" id="A0A1N6D6B6"/>
<name>A0A1N6D6B6_9BACT</name>
<evidence type="ECO:0000313" key="2">
    <source>
        <dbReference type="EMBL" id="SIN66247.1"/>
    </source>
</evidence>
<reference evidence="2 3" key="1">
    <citation type="submission" date="2016-11" db="EMBL/GenBank/DDBJ databases">
        <authorList>
            <person name="Jaros S."/>
            <person name="Januszkiewicz K."/>
            <person name="Wedrychowicz H."/>
        </authorList>
    </citation>
    <scope>NUCLEOTIDE SEQUENCE [LARGE SCALE GENOMIC DNA]</scope>
    <source>
        <strain evidence="2 3">DSM 24787</strain>
    </source>
</reference>